<evidence type="ECO:0000313" key="2">
    <source>
        <dbReference type="EMBL" id="BBZ79909.1"/>
    </source>
</evidence>
<protein>
    <recommendedName>
        <fullName evidence="1">NAD(P)-binding domain-containing protein</fullName>
    </recommendedName>
</protein>
<feature type="domain" description="NAD(P)-binding" evidence="1">
    <location>
        <begin position="7"/>
        <end position="149"/>
    </location>
</feature>
<dbReference type="PANTHER" id="PTHR12126:SF11">
    <property type="entry name" value="NADH DEHYDROGENASE [UBIQUINONE] 1 ALPHA SUBCOMPLEX SUBUNIT 9, MITOCHONDRIAL"/>
    <property type="match status" value="1"/>
</dbReference>
<dbReference type="Proteomes" id="UP000467249">
    <property type="component" value="Chromosome"/>
</dbReference>
<dbReference type="Gene3D" id="3.40.50.720">
    <property type="entry name" value="NAD(P)-binding Rossmann-like Domain"/>
    <property type="match status" value="1"/>
</dbReference>
<dbReference type="EMBL" id="AP022620">
    <property type="protein sequence ID" value="BBZ79909.1"/>
    <property type="molecule type" value="Genomic_DNA"/>
</dbReference>
<keyword evidence="3" id="KW-1185">Reference proteome</keyword>
<dbReference type="InterPro" id="IPR016040">
    <property type="entry name" value="NAD(P)-bd_dom"/>
</dbReference>
<dbReference type="PANTHER" id="PTHR12126">
    <property type="entry name" value="NADH-UBIQUINONE OXIDOREDUCTASE 39 KDA SUBUNIT-RELATED"/>
    <property type="match status" value="1"/>
</dbReference>
<dbReference type="Pfam" id="PF13460">
    <property type="entry name" value="NAD_binding_10"/>
    <property type="match status" value="1"/>
</dbReference>
<dbReference type="GO" id="GO:0044877">
    <property type="term" value="F:protein-containing complex binding"/>
    <property type="evidence" value="ECO:0007669"/>
    <property type="project" value="TreeGrafter"/>
</dbReference>
<sequence>MKIVVCGASGQIGTAVSELLTSEGHTVVPASRTTGVDVLTGGGVAEALAGAHVLVDVLNSPSFDDEPVMEFFSTATRTLVEAARAAGIGHYIALTIVGDTRLPDSGYLRAKVAQETLIESSGVPYTIVRATQFHEFADMIVDSMTDGDVVRVPRARIQPIAAREVAAHVARAAVGSPAGVVEIGGPDMMSFADLARTVLARRGVHRDVVVDPDVTYFGAHVDDDSLVTGPGAVLGSVPFA</sequence>
<dbReference type="InterPro" id="IPR036291">
    <property type="entry name" value="NAD(P)-bd_dom_sf"/>
</dbReference>
<dbReference type="KEGG" id="many:MANY_52460"/>
<dbReference type="RefSeq" id="WP_163807225.1">
    <property type="nucleotide sequence ID" value="NZ_AP022620.1"/>
</dbReference>
<accession>A0A6N4WFT6</accession>
<dbReference type="InterPro" id="IPR051207">
    <property type="entry name" value="ComplexI_NDUFA9_subunit"/>
</dbReference>
<reference evidence="2 3" key="1">
    <citation type="journal article" date="2019" name="Emerg. Microbes Infect.">
        <title>Comprehensive subspecies identification of 175 nontuberculous mycobacteria species based on 7547 genomic profiles.</title>
        <authorList>
            <person name="Matsumoto Y."/>
            <person name="Kinjo T."/>
            <person name="Motooka D."/>
            <person name="Nabeya D."/>
            <person name="Jung N."/>
            <person name="Uechi K."/>
            <person name="Horii T."/>
            <person name="Iida T."/>
            <person name="Fujita J."/>
            <person name="Nakamura S."/>
        </authorList>
    </citation>
    <scope>NUCLEOTIDE SEQUENCE [LARGE SCALE GENOMIC DNA]</scope>
    <source>
        <strain evidence="2 3">JCM 30275</strain>
    </source>
</reference>
<proteinExistence type="predicted"/>
<dbReference type="SUPFAM" id="SSF51735">
    <property type="entry name" value="NAD(P)-binding Rossmann-fold domains"/>
    <property type="match status" value="1"/>
</dbReference>
<gene>
    <name evidence="2" type="ORF">MANY_52460</name>
</gene>
<dbReference type="AlphaFoldDB" id="A0A6N4WFT6"/>
<name>A0A6N4WFT6_9MYCO</name>
<evidence type="ECO:0000313" key="3">
    <source>
        <dbReference type="Proteomes" id="UP000467249"/>
    </source>
</evidence>
<evidence type="ECO:0000259" key="1">
    <source>
        <dbReference type="Pfam" id="PF13460"/>
    </source>
</evidence>
<organism evidence="2 3">
    <name type="scientific">Mycolicibacterium anyangense</name>
    <dbReference type="NCBI Taxonomy" id="1431246"/>
    <lineage>
        <taxon>Bacteria</taxon>
        <taxon>Bacillati</taxon>
        <taxon>Actinomycetota</taxon>
        <taxon>Actinomycetes</taxon>
        <taxon>Mycobacteriales</taxon>
        <taxon>Mycobacteriaceae</taxon>
        <taxon>Mycolicibacterium</taxon>
    </lineage>
</organism>